<name>A0ABU0T9U7_9ACTN</name>
<dbReference type="InterPro" id="IPR036388">
    <property type="entry name" value="WH-like_DNA-bd_sf"/>
</dbReference>
<evidence type="ECO:0000313" key="6">
    <source>
        <dbReference type="EMBL" id="MDQ1032584.1"/>
    </source>
</evidence>
<evidence type="ECO:0000256" key="3">
    <source>
        <dbReference type="PROSITE-ProRule" id="PRU01091"/>
    </source>
</evidence>
<dbReference type="Pfam" id="PF00072">
    <property type="entry name" value="Response_reg"/>
    <property type="match status" value="1"/>
</dbReference>
<dbReference type="Gene3D" id="1.10.10.10">
    <property type="entry name" value="Winged helix-like DNA-binding domain superfamily/Winged helix DNA-binding domain"/>
    <property type="match status" value="1"/>
</dbReference>
<keyword evidence="2" id="KW-0597">Phosphoprotein</keyword>
<dbReference type="InterPro" id="IPR011006">
    <property type="entry name" value="CheY-like_superfamily"/>
</dbReference>
<accession>A0ABU0T9U7</accession>
<evidence type="ECO:0000256" key="1">
    <source>
        <dbReference type="ARBA" id="ARBA00023125"/>
    </source>
</evidence>
<feature type="modified residue" description="4-aspartylphosphate" evidence="2">
    <location>
        <position position="76"/>
    </location>
</feature>
<dbReference type="PANTHER" id="PTHR48111:SF36">
    <property type="entry name" value="TRANSCRIPTIONAL REGULATORY PROTEIN CUTR"/>
    <property type="match status" value="1"/>
</dbReference>
<dbReference type="SMART" id="SM00448">
    <property type="entry name" value="REC"/>
    <property type="match status" value="1"/>
</dbReference>
<dbReference type="PROSITE" id="PS50110">
    <property type="entry name" value="RESPONSE_REGULATORY"/>
    <property type="match status" value="1"/>
</dbReference>
<evidence type="ECO:0000259" key="5">
    <source>
        <dbReference type="PROSITE" id="PS51755"/>
    </source>
</evidence>
<dbReference type="CDD" id="cd00383">
    <property type="entry name" value="trans_reg_C"/>
    <property type="match status" value="1"/>
</dbReference>
<dbReference type="SMART" id="SM00862">
    <property type="entry name" value="Trans_reg_C"/>
    <property type="match status" value="1"/>
</dbReference>
<feature type="domain" description="Response regulatory" evidence="4">
    <location>
        <begin position="27"/>
        <end position="142"/>
    </location>
</feature>
<dbReference type="InterPro" id="IPR001789">
    <property type="entry name" value="Sig_transdc_resp-reg_receiver"/>
</dbReference>
<dbReference type="InterPro" id="IPR039420">
    <property type="entry name" value="WalR-like"/>
</dbReference>
<sequence>MRCRGVPPQPLSLLRRNAAPGFMGRMRVLVAEDHRVLARTIATGLRRQAMAVDLAVSGDEAERMCLLTDYDVLVLDRDLPVMTGDEVCRRLRELTDPPRILMLTAAGELTDKVYGLTTLGADDYLAKPFDFAELVARIRTLGRRVPKSPPAALRHEGITLDRARHEVSVEGRPLELTPKEFAVLRLLMEAQGVAVPHDELVRTLWDENLDPRTSVVRAVVSRLRRKLGDPGLITADKGQGYRLCD</sequence>
<proteinExistence type="predicted"/>
<keyword evidence="7" id="KW-1185">Reference proteome</keyword>
<organism evidence="6 7">
    <name type="scientific">Streptomyces umbrinus</name>
    <dbReference type="NCBI Taxonomy" id="67370"/>
    <lineage>
        <taxon>Bacteria</taxon>
        <taxon>Bacillati</taxon>
        <taxon>Actinomycetota</taxon>
        <taxon>Actinomycetes</taxon>
        <taxon>Kitasatosporales</taxon>
        <taxon>Streptomycetaceae</taxon>
        <taxon>Streptomyces</taxon>
        <taxon>Streptomyces phaeochromogenes group</taxon>
    </lineage>
</organism>
<dbReference type="SUPFAM" id="SSF52172">
    <property type="entry name" value="CheY-like"/>
    <property type="match status" value="1"/>
</dbReference>
<dbReference type="Gene3D" id="6.10.250.690">
    <property type="match status" value="1"/>
</dbReference>
<keyword evidence="1 3" id="KW-0238">DNA-binding</keyword>
<feature type="DNA-binding region" description="OmpR/PhoB-type" evidence="3">
    <location>
        <begin position="150"/>
        <end position="245"/>
    </location>
</feature>
<dbReference type="Proteomes" id="UP001230328">
    <property type="component" value="Unassembled WGS sequence"/>
</dbReference>
<protein>
    <submittedName>
        <fullName evidence="6">DNA-binding response OmpR family regulator</fullName>
    </submittedName>
</protein>
<dbReference type="EMBL" id="JAUSZI010000002">
    <property type="protein sequence ID" value="MDQ1032584.1"/>
    <property type="molecule type" value="Genomic_DNA"/>
</dbReference>
<evidence type="ECO:0000256" key="2">
    <source>
        <dbReference type="PROSITE-ProRule" id="PRU00169"/>
    </source>
</evidence>
<dbReference type="PROSITE" id="PS51755">
    <property type="entry name" value="OMPR_PHOB"/>
    <property type="match status" value="1"/>
</dbReference>
<dbReference type="GO" id="GO:0003677">
    <property type="term" value="F:DNA binding"/>
    <property type="evidence" value="ECO:0007669"/>
    <property type="project" value="UniProtKB-KW"/>
</dbReference>
<dbReference type="PANTHER" id="PTHR48111">
    <property type="entry name" value="REGULATOR OF RPOS"/>
    <property type="match status" value="1"/>
</dbReference>
<dbReference type="Pfam" id="PF00486">
    <property type="entry name" value="Trans_reg_C"/>
    <property type="match status" value="1"/>
</dbReference>
<comment type="caution">
    <text evidence="6">The sequence shown here is derived from an EMBL/GenBank/DDBJ whole genome shotgun (WGS) entry which is preliminary data.</text>
</comment>
<evidence type="ECO:0000259" key="4">
    <source>
        <dbReference type="PROSITE" id="PS50110"/>
    </source>
</evidence>
<feature type="domain" description="OmpR/PhoB-type" evidence="5">
    <location>
        <begin position="150"/>
        <end position="245"/>
    </location>
</feature>
<evidence type="ECO:0000313" key="7">
    <source>
        <dbReference type="Proteomes" id="UP001230328"/>
    </source>
</evidence>
<gene>
    <name evidence="6" type="ORF">QF035_010166</name>
</gene>
<dbReference type="InterPro" id="IPR001867">
    <property type="entry name" value="OmpR/PhoB-type_DNA-bd"/>
</dbReference>
<reference evidence="6 7" key="1">
    <citation type="submission" date="2023-07" db="EMBL/GenBank/DDBJ databases">
        <title>Comparative genomics of wheat-associated soil bacteria to identify genetic determinants of phenazine resistance.</title>
        <authorList>
            <person name="Mouncey N."/>
        </authorList>
    </citation>
    <scope>NUCLEOTIDE SEQUENCE [LARGE SCALE GENOMIC DNA]</scope>
    <source>
        <strain evidence="6 7">V2I4</strain>
    </source>
</reference>
<dbReference type="Gene3D" id="3.40.50.2300">
    <property type="match status" value="1"/>
</dbReference>